<dbReference type="AlphaFoldDB" id="A0A370GMJ8"/>
<evidence type="ECO:0000256" key="5">
    <source>
        <dbReference type="ARBA" id="ARBA00013195"/>
    </source>
</evidence>
<feature type="transmembrane region" description="Helical" evidence="20">
    <location>
        <begin position="14"/>
        <end position="38"/>
    </location>
</feature>
<evidence type="ECO:0000256" key="13">
    <source>
        <dbReference type="ARBA" id="ARBA00023098"/>
    </source>
</evidence>
<evidence type="ECO:0000313" key="21">
    <source>
        <dbReference type="EMBL" id="RDI44600.1"/>
    </source>
</evidence>
<evidence type="ECO:0000256" key="4">
    <source>
        <dbReference type="ARBA" id="ARBA00010441"/>
    </source>
</evidence>
<dbReference type="GO" id="GO:0050520">
    <property type="term" value="F:phosphatidylcholine synthase activity"/>
    <property type="evidence" value="ECO:0007669"/>
    <property type="project" value="UniProtKB-EC"/>
</dbReference>
<evidence type="ECO:0000256" key="7">
    <source>
        <dbReference type="ARBA" id="ARBA00022475"/>
    </source>
</evidence>
<evidence type="ECO:0000256" key="2">
    <source>
        <dbReference type="ARBA" id="ARBA00001936"/>
    </source>
</evidence>
<evidence type="ECO:0000256" key="14">
    <source>
        <dbReference type="ARBA" id="ARBA00023136"/>
    </source>
</evidence>
<evidence type="ECO:0000256" key="20">
    <source>
        <dbReference type="SAM" id="Phobius"/>
    </source>
</evidence>
<dbReference type="EC" id="2.7.8.24" evidence="5 19"/>
<dbReference type="PROSITE" id="PS51257">
    <property type="entry name" value="PROKAR_LIPOPROTEIN"/>
    <property type="match status" value="1"/>
</dbReference>
<organism evidence="21 22">
    <name type="scientific">Aquicella lusitana</name>
    <dbReference type="NCBI Taxonomy" id="254246"/>
    <lineage>
        <taxon>Bacteria</taxon>
        <taxon>Pseudomonadati</taxon>
        <taxon>Pseudomonadota</taxon>
        <taxon>Gammaproteobacteria</taxon>
        <taxon>Legionellales</taxon>
        <taxon>Coxiellaceae</taxon>
        <taxon>Aquicella</taxon>
    </lineage>
</organism>
<comment type="similarity">
    <text evidence="4 19">Belongs to the CDP-alcohol phosphatidyltransferase class-I family.</text>
</comment>
<evidence type="ECO:0000256" key="6">
    <source>
        <dbReference type="ARBA" id="ARBA00015623"/>
    </source>
</evidence>
<keyword evidence="10 19" id="KW-0808">Transferase</keyword>
<evidence type="ECO:0000256" key="9">
    <source>
        <dbReference type="ARBA" id="ARBA00022519"/>
    </source>
</evidence>
<feature type="transmembrane region" description="Helical" evidence="20">
    <location>
        <begin position="219"/>
        <end position="237"/>
    </location>
</feature>
<feature type="transmembrane region" description="Helical" evidence="20">
    <location>
        <begin position="190"/>
        <end position="213"/>
    </location>
</feature>
<dbReference type="InterPro" id="IPR000462">
    <property type="entry name" value="CDP-OH_P_trans"/>
</dbReference>
<dbReference type="Proteomes" id="UP000254720">
    <property type="component" value="Unassembled WGS sequence"/>
</dbReference>
<keyword evidence="15 19" id="KW-0594">Phospholipid biosynthesis</keyword>
<keyword evidence="8 19" id="KW-0444">Lipid biosynthesis</keyword>
<comment type="function">
    <text evidence="19">Condenses choline with CDP-diglyceride to produce phosphatidylcholine and CMP.</text>
</comment>
<comment type="caution">
    <text evidence="21">The sequence shown here is derived from an EMBL/GenBank/DDBJ whole genome shotgun (WGS) entry which is preliminary data.</text>
</comment>
<evidence type="ECO:0000256" key="3">
    <source>
        <dbReference type="ARBA" id="ARBA00004429"/>
    </source>
</evidence>
<dbReference type="EMBL" id="QQAX01000009">
    <property type="protein sequence ID" value="RDI44600.1"/>
    <property type="molecule type" value="Genomic_DNA"/>
</dbReference>
<evidence type="ECO:0000256" key="15">
    <source>
        <dbReference type="ARBA" id="ARBA00023209"/>
    </source>
</evidence>
<evidence type="ECO:0000256" key="16">
    <source>
        <dbReference type="ARBA" id="ARBA00023211"/>
    </source>
</evidence>
<evidence type="ECO:0000313" key="22">
    <source>
        <dbReference type="Proteomes" id="UP000254720"/>
    </source>
</evidence>
<keyword evidence="13 19" id="KW-0443">Lipid metabolism</keyword>
<keyword evidence="16 19" id="KW-0464">Manganese</keyword>
<evidence type="ECO:0000256" key="12">
    <source>
        <dbReference type="ARBA" id="ARBA00022989"/>
    </source>
</evidence>
<reference evidence="21 22" key="1">
    <citation type="submission" date="2018-07" db="EMBL/GenBank/DDBJ databases">
        <title>Genomic Encyclopedia of Type Strains, Phase IV (KMG-IV): sequencing the most valuable type-strain genomes for metagenomic binning, comparative biology and taxonomic classification.</title>
        <authorList>
            <person name="Goeker M."/>
        </authorList>
    </citation>
    <scope>NUCLEOTIDE SEQUENCE [LARGE SCALE GENOMIC DNA]</scope>
    <source>
        <strain evidence="21 22">DSM 16500</strain>
    </source>
</reference>
<accession>A0A370GMJ8</accession>
<name>A0A370GMJ8_9COXI</name>
<comment type="catalytic activity">
    <reaction evidence="1 19">
        <text>a CDP-1,2-diacyl-sn-glycerol + choline = a 1,2-diacyl-sn-glycero-3-phosphocholine + CMP + H(+)</text>
        <dbReference type="Rhea" id="RHEA:14597"/>
        <dbReference type="ChEBI" id="CHEBI:15354"/>
        <dbReference type="ChEBI" id="CHEBI:15378"/>
        <dbReference type="ChEBI" id="CHEBI:57643"/>
        <dbReference type="ChEBI" id="CHEBI:58332"/>
        <dbReference type="ChEBI" id="CHEBI:60377"/>
        <dbReference type="EC" id="2.7.8.24"/>
    </reaction>
</comment>
<feature type="transmembrane region" description="Helical" evidence="20">
    <location>
        <begin position="44"/>
        <end position="66"/>
    </location>
</feature>
<keyword evidence="14 19" id="KW-0472">Membrane</keyword>
<keyword evidence="7 19" id="KW-1003">Cell membrane</keyword>
<evidence type="ECO:0000256" key="17">
    <source>
        <dbReference type="ARBA" id="ARBA00023264"/>
    </source>
</evidence>
<dbReference type="PIRSF" id="PIRSF000851">
    <property type="entry name" value="PcS"/>
    <property type="match status" value="1"/>
</dbReference>
<feature type="transmembrane region" description="Helical" evidence="20">
    <location>
        <begin position="78"/>
        <end position="100"/>
    </location>
</feature>
<keyword evidence="22" id="KW-1185">Reference proteome</keyword>
<keyword evidence="17 19" id="KW-1208">Phospholipid metabolism</keyword>
<gene>
    <name evidence="21" type="ORF">C8D86_10982</name>
</gene>
<evidence type="ECO:0000256" key="19">
    <source>
        <dbReference type="PIRNR" id="PIRNR000851"/>
    </source>
</evidence>
<protein>
    <recommendedName>
        <fullName evidence="6 19">Phosphatidylcholine synthase</fullName>
        <shortName evidence="19">PC synthase</shortName>
        <shortName evidence="19">PCS</shortName>
        <ecNumber evidence="5 19">2.7.8.24</ecNumber>
    </recommendedName>
    <alternativeName>
        <fullName evidence="18 19">CDP-diglyceride-choline O-phosphatidyltransferase</fullName>
    </alternativeName>
</protein>
<dbReference type="GO" id="GO:0005886">
    <property type="term" value="C:plasma membrane"/>
    <property type="evidence" value="ECO:0007669"/>
    <property type="project" value="UniProtKB-SubCell"/>
</dbReference>
<evidence type="ECO:0000256" key="11">
    <source>
        <dbReference type="ARBA" id="ARBA00022692"/>
    </source>
</evidence>
<comment type="subcellular location">
    <subcellularLocation>
        <location evidence="3 19">Cell inner membrane</location>
        <topology evidence="3 19">Multi-pass membrane protein</topology>
    </subcellularLocation>
</comment>
<evidence type="ECO:0000256" key="1">
    <source>
        <dbReference type="ARBA" id="ARBA00000958"/>
    </source>
</evidence>
<evidence type="ECO:0000256" key="8">
    <source>
        <dbReference type="ARBA" id="ARBA00022516"/>
    </source>
</evidence>
<evidence type="ECO:0000256" key="18">
    <source>
        <dbReference type="ARBA" id="ARBA00033321"/>
    </source>
</evidence>
<comment type="cofactor">
    <cofactor evidence="2 19">
        <name>Mn(2+)</name>
        <dbReference type="ChEBI" id="CHEBI:29035"/>
    </cofactor>
</comment>
<dbReference type="Gene3D" id="1.20.120.1760">
    <property type="match status" value="1"/>
</dbReference>
<sequence length="251" mass="28675">MAVNMKEVNLMRRVIGWLVHAFTASGACVGLLSLLAIYERNLLLALWLMGAAIAIDAVDGMFARMIRIKEVVPEVDGALLDNIVDFVNYTIVPCFFLLVTNLLPEYWRILCVMVITFSSAYQFTQVDAKTSDHFFKGFPSYWNIAVFYLFFWQMSPATNMTILLSLALLSFVPIKYVYPSRLDYLTDNKYLRFGMIVMTTLWGIATSGLLWLYPQSNHLLVAISVGYMLLYIGISLYRTWIPLTSFVFAQE</sequence>
<keyword evidence="12 20" id="KW-1133">Transmembrane helix</keyword>
<dbReference type="InterPro" id="IPR043130">
    <property type="entry name" value="CDP-OH_PTrfase_TM_dom"/>
</dbReference>
<keyword evidence="11 20" id="KW-0812">Transmembrane</keyword>
<proteinExistence type="inferred from homology"/>
<dbReference type="Pfam" id="PF01066">
    <property type="entry name" value="CDP-OH_P_transf"/>
    <property type="match status" value="1"/>
</dbReference>
<keyword evidence="9 19" id="KW-0997">Cell inner membrane</keyword>
<dbReference type="GO" id="GO:0008654">
    <property type="term" value="P:phospholipid biosynthetic process"/>
    <property type="evidence" value="ECO:0007669"/>
    <property type="project" value="UniProtKB-KW"/>
</dbReference>
<evidence type="ECO:0000256" key="10">
    <source>
        <dbReference type="ARBA" id="ARBA00022679"/>
    </source>
</evidence>
<dbReference type="InterPro" id="IPR026027">
    <property type="entry name" value="PcS"/>
</dbReference>